<proteinExistence type="predicted"/>
<dbReference type="PaxDb" id="4113-PGSC0003DMT400071977"/>
<dbReference type="AlphaFoldDB" id="M1CPJ3"/>
<reference evidence="1" key="2">
    <citation type="submission" date="2015-06" db="UniProtKB">
        <authorList>
            <consortium name="EnsemblPlants"/>
        </authorList>
    </citation>
    <scope>IDENTIFICATION</scope>
    <source>
        <strain evidence="1">DM1-3 516 R44</strain>
    </source>
</reference>
<evidence type="ECO:0000313" key="1">
    <source>
        <dbReference type="EnsemblPlants" id="PGSC0003DMT400071977"/>
    </source>
</evidence>
<keyword evidence="2" id="KW-1185">Reference proteome</keyword>
<dbReference type="InParanoid" id="M1CPJ3"/>
<reference evidence="2" key="1">
    <citation type="journal article" date="2011" name="Nature">
        <title>Genome sequence and analysis of the tuber crop potato.</title>
        <authorList>
            <consortium name="The Potato Genome Sequencing Consortium"/>
        </authorList>
    </citation>
    <scope>NUCLEOTIDE SEQUENCE [LARGE SCALE GENOMIC DNA]</scope>
    <source>
        <strain evidence="2">cv. DM1-3 516 R44</strain>
    </source>
</reference>
<organism evidence="1 2">
    <name type="scientific">Solanum tuberosum</name>
    <name type="common">Potato</name>
    <dbReference type="NCBI Taxonomy" id="4113"/>
    <lineage>
        <taxon>Eukaryota</taxon>
        <taxon>Viridiplantae</taxon>
        <taxon>Streptophyta</taxon>
        <taxon>Embryophyta</taxon>
        <taxon>Tracheophyta</taxon>
        <taxon>Spermatophyta</taxon>
        <taxon>Magnoliopsida</taxon>
        <taxon>eudicotyledons</taxon>
        <taxon>Gunneridae</taxon>
        <taxon>Pentapetalae</taxon>
        <taxon>asterids</taxon>
        <taxon>lamiids</taxon>
        <taxon>Solanales</taxon>
        <taxon>Solanaceae</taxon>
        <taxon>Solanoideae</taxon>
        <taxon>Solaneae</taxon>
        <taxon>Solanum</taxon>
    </lineage>
</organism>
<dbReference type="EnsemblPlants" id="PGSC0003DMT400071977">
    <property type="protein sequence ID" value="PGSC0003DMT400071977"/>
    <property type="gene ID" value="PGSC0003DMG400028003"/>
</dbReference>
<name>M1CPJ3_SOLTU</name>
<dbReference type="Proteomes" id="UP000011115">
    <property type="component" value="Unassembled WGS sequence"/>
</dbReference>
<dbReference type="HOGENOM" id="CLU_3128013_0_0_1"/>
<dbReference type="Gramene" id="PGSC0003DMT400071977">
    <property type="protein sequence ID" value="PGSC0003DMT400071977"/>
    <property type="gene ID" value="PGSC0003DMG400028003"/>
</dbReference>
<evidence type="ECO:0000313" key="2">
    <source>
        <dbReference type="Proteomes" id="UP000011115"/>
    </source>
</evidence>
<protein>
    <submittedName>
        <fullName evidence="1">Uncharacterized protein</fullName>
    </submittedName>
</protein>
<sequence length="50" mass="5894">MQRNRTANELDFDFSTTRRTLVNFCKFQQPTNKDKGREMDFLSVLPEGPL</sequence>
<accession>M1CPJ3</accession>